<feature type="transmembrane region" description="Helical" evidence="1">
    <location>
        <begin position="271"/>
        <end position="291"/>
    </location>
</feature>
<evidence type="ECO:0000256" key="1">
    <source>
        <dbReference type="SAM" id="Phobius"/>
    </source>
</evidence>
<feature type="transmembrane region" description="Helical" evidence="1">
    <location>
        <begin position="303"/>
        <end position="324"/>
    </location>
</feature>
<keyword evidence="1" id="KW-0812">Transmembrane</keyword>
<accession>H8ZBY3</accession>
<reference evidence="2" key="1">
    <citation type="submission" date="2011-03" db="EMBL/GenBank/DDBJ databases">
        <title>The Genome Sequence of Nematocida sp1 strain ERTm2.</title>
        <authorList>
            <consortium name="The Broad Institute Genome Sequencing Platform"/>
            <consortium name="The Broad Institute Genome Sequencing Center for Infectious Disease"/>
            <person name="Cuomo C."/>
            <person name="Troemel E."/>
            <person name="Young S.K."/>
            <person name="Zeng Q."/>
            <person name="Gargeya S."/>
            <person name="Fitzgerald M."/>
            <person name="Haas B."/>
            <person name="Abouelleil A."/>
            <person name="Alvarado L."/>
            <person name="Arachchi H.M."/>
            <person name="Berlin A."/>
            <person name="Brown A."/>
            <person name="Chapman S.B."/>
            <person name="Chen Z."/>
            <person name="Dunbar C."/>
            <person name="Freedman E."/>
            <person name="Gearin G."/>
            <person name="Gellesch M."/>
            <person name="Goldberg J."/>
            <person name="Griggs A."/>
            <person name="Gujja S."/>
            <person name="Heilman E.R."/>
            <person name="Heiman D."/>
            <person name="Howarth C."/>
            <person name="Larson L."/>
            <person name="Lui A."/>
            <person name="MacDonald P.J.P."/>
            <person name="Mehta T."/>
            <person name="Montmayeur A."/>
            <person name="Murphy C."/>
            <person name="Neiman D."/>
            <person name="Pearson M."/>
            <person name="Priest M."/>
            <person name="Roberts A."/>
            <person name="Saif S."/>
            <person name="Shea T."/>
            <person name="Shenoy N."/>
            <person name="Sisk P."/>
            <person name="Stolte C."/>
            <person name="Sykes S."/>
            <person name="White J."/>
            <person name="Yandava C."/>
            <person name="Wortman J."/>
            <person name="Nusbaum C."/>
            <person name="Birren B."/>
        </authorList>
    </citation>
    <scope>NUCLEOTIDE SEQUENCE</scope>
    <source>
        <strain evidence="2">ERTm2</strain>
    </source>
</reference>
<keyword evidence="1" id="KW-1133">Transmembrane helix</keyword>
<gene>
    <name evidence="2" type="ORF">NERG_01226</name>
</gene>
<evidence type="ECO:0000313" key="2">
    <source>
        <dbReference type="EMBL" id="EHY65619.1"/>
    </source>
</evidence>
<dbReference type="Proteomes" id="UP000005622">
    <property type="component" value="Unassembled WGS sequence"/>
</dbReference>
<keyword evidence="1" id="KW-0472">Membrane</keyword>
<proteinExistence type="predicted"/>
<dbReference type="EMBL" id="JH604635">
    <property type="protein sequence ID" value="EHY65619.1"/>
    <property type="molecule type" value="Genomic_DNA"/>
</dbReference>
<feature type="transmembrane region" description="Helical" evidence="1">
    <location>
        <begin position="345"/>
        <end position="364"/>
    </location>
</feature>
<organism evidence="2">
    <name type="scientific">Nematocida ausubeli (strain ATCC PRA-371 / ERTm2)</name>
    <name type="common">Nematode killer fungus</name>
    <dbReference type="NCBI Taxonomy" id="1913371"/>
    <lineage>
        <taxon>Eukaryota</taxon>
        <taxon>Fungi</taxon>
        <taxon>Fungi incertae sedis</taxon>
        <taxon>Microsporidia</taxon>
        <taxon>Nematocida</taxon>
    </lineage>
</organism>
<protein>
    <submittedName>
        <fullName evidence="2">Uncharacterized protein</fullName>
    </submittedName>
</protein>
<sequence length="375" mass="41718">MNLIDINESNMIAGPSNGSDMKVRVENPQGLTEQQSTLKSDLPTTSASANDWWMEISDETEAIYPRTEKTDFNKESVLTKTMDVLKDKAGEAYSTLNNIEKVCAKKVTETMNAVGLSLGEEAHEYTELMPMGRSVVEKDLQHVDNDKKGTVYVESNSGENSSQPLRNARVNASHDASGLIRTNITQNSSLKMVYTMPFLILTSILLGMTFYSIIMTILLLFEKLKFSFKTCVRVISSLMVGIFGKAAAECTLSIFGILISDLSDRKTKGSMITIVGIMLCTVLAFTVGPIYPCLEDGRKFGFSLSLILISLLTILVFLAYIFCFEKRIEKEMQNKEDIPMLTENIKAVIGCFIMIVMFVILIYSTQPVTPNNLFI</sequence>
<dbReference type="AlphaFoldDB" id="H8ZBY3"/>
<feature type="transmembrane region" description="Helical" evidence="1">
    <location>
        <begin position="198"/>
        <end position="221"/>
    </location>
</feature>
<feature type="transmembrane region" description="Helical" evidence="1">
    <location>
        <begin position="233"/>
        <end position="259"/>
    </location>
</feature>
<dbReference type="HOGENOM" id="CLU_737877_0_0_1"/>
<name>H8ZBY3_NEMA1</name>